<feature type="signal peptide" evidence="1">
    <location>
        <begin position="1"/>
        <end position="21"/>
    </location>
</feature>
<sequence length="195" mass="21410">MQKIWGLAAAATMMFPATGFAKGWELDDPVERLADLQYGINEVCLPAQRAGQTASQFEQANRQSLTLQRRRNNSNVRNATWTIGAVTSDVVVSDTENGCTVSTSFRADHADRLIPDLRGGLTERANGYQVVSGDPDSYRERLSVAFCLANASGGTDSLMLYEWVEPEMEAGRRQPRDILYVSLVVPQAGFCASEQ</sequence>
<dbReference type="Proteomes" id="UP000264589">
    <property type="component" value="Unassembled WGS sequence"/>
</dbReference>
<keyword evidence="1" id="KW-0732">Signal</keyword>
<gene>
    <name evidence="2" type="ORF">DX908_03275</name>
</gene>
<feature type="chain" id="PRO_5016696336" evidence="1">
    <location>
        <begin position="22"/>
        <end position="195"/>
    </location>
</feature>
<reference evidence="2 3" key="1">
    <citation type="submission" date="2018-08" db="EMBL/GenBank/DDBJ databases">
        <title>Parvularcula sp. SM1705, isolated from surface water of the South Sea China.</title>
        <authorList>
            <person name="Sun L."/>
        </authorList>
    </citation>
    <scope>NUCLEOTIDE SEQUENCE [LARGE SCALE GENOMIC DNA]</scope>
    <source>
        <strain evidence="2 3">SM1705</strain>
    </source>
</reference>
<dbReference type="RefSeq" id="WP_116391023.1">
    <property type="nucleotide sequence ID" value="NZ_QUQO01000001.1"/>
</dbReference>
<evidence type="ECO:0000313" key="2">
    <source>
        <dbReference type="EMBL" id="RFB04390.1"/>
    </source>
</evidence>
<protein>
    <submittedName>
        <fullName evidence="2">Uncharacterized protein</fullName>
    </submittedName>
</protein>
<proteinExistence type="predicted"/>
<dbReference type="AlphaFoldDB" id="A0A371RG26"/>
<keyword evidence="3" id="KW-1185">Reference proteome</keyword>
<evidence type="ECO:0000256" key="1">
    <source>
        <dbReference type="SAM" id="SignalP"/>
    </source>
</evidence>
<accession>A0A371RG26</accession>
<dbReference type="InParanoid" id="A0A371RG26"/>
<organism evidence="2 3">
    <name type="scientific">Parvularcula marina</name>
    <dbReference type="NCBI Taxonomy" id="2292771"/>
    <lineage>
        <taxon>Bacteria</taxon>
        <taxon>Pseudomonadati</taxon>
        <taxon>Pseudomonadota</taxon>
        <taxon>Alphaproteobacteria</taxon>
        <taxon>Parvularculales</taxon>
        <taxon>Parvularculaceae</taxon>
        <taxon>Parvularcula</taxon>
    </lineage>
</organism>
<comment type="caution">
    <text evidence="2">The sequence shown here is derived from an EMBL/GenBank/DDBJ whole genome shotgun (WGS) entry which is preliminary data.</text>
</comment>
<dbReference type="EMBL" id="QUQO01000001">
    <property type="protein sequence ID" value="RFB04390.1"/>
    <property type="molecule type" value="Genomic_DNA"/>
</dbReference>
<name>A0A371RG26_9PROT</name>
<evidence type="ECO:0000313" key="3">
    <source>
        <dbReference type="Proteomes" id="UP000264589"/>
    </source>
</evidence>